<evidence type="ECO:0000313" key="3">
    <source>
        <dbReference type="Proteomes" id="UP000544222"/>
    </source>
</evidence>
<evidence type="ECO:0000259" key="1">
    <source>
        <dbReference type="Pfam" id="PF13439"/>
    </source>
</evidence>
<dbReference type="Proteomes" id="UP000544222">
    <property type="component" value="Unassembled WGS sequence"/>
</dbReference>
<dbReference type="InterPro" id="IPR050194">
    <property type="entry name" value="Glycosyltransferase_grp1"/>
</dbReference>
<dbReference type="Pfam" id="PF13692">
    <property type="entry name" value="Glyco_trans_1_4"/>
    <property type="match status" value="1"/>
</dbReference>
<dbReference type="PANTHER" id="PTHR45947:SF3">
    <property type="entry name" value="SULFOQUINOVOSYL TRANSFERASE SQD2"/>
    <property type="match status" value="1"/>
</dbReference>
<accession>A0A7W5H0Y1</accession>
<name>A0A7W5H0Y1_9PORP</name>
<keyword evidence="3" id="KW-1185">Reference proteome</keyword>
<dbReference type="Pfam" id="PF13439">
    <property type="entry name" value="Glyco_transf_4"/>
    <property type="match status" value="1"/>
</dbReference>
<dbReference type="CDD" id="cd03801">
    <property type="entry name" value="GT4_PimA-like"/>
    <property type="match status" value="1"/>
</dbReference>
<feature type="domain" description="Glycosyltransferase subfamily 4-like N-terminal" evidence="1">
    <location>
        <begin position="45"/>
        <end position="136"/>
    </location>
</feature>
<dbReference type="EC" id="2.4.1.-" evidence="2"/>
<sequence length="340" mass="38925">MNIHIIYETSVKGNGVYTSFIEHIDLMKSKNDVGIIINEEKGHGDILHSHTYGPYYFWKGIKYKHRRVLTVHVIPDSIKGSLPMWKLMLPLFKLYFKHVYSYADVCIAISPHVHDTIKSLGSKTNIINIYNPISIEKWQRTDEMRQQGRALLGLKDDVFVVLGVGQLQARKGVEDFIDISEQIPEAQFVWVGGRPFKTITEGIARIDNRIQHAKSNIHFTGMLDLEKMPLVYAAADVMLFPSYQENCPLAPIEAACSGIPVIFRDLPEYVSLYENPYLKATTTQNFIEMTKRLMTSPAEYQAGLNISKQLITQFDKNIVRQKLLNVYTELCQKNHPSYIS</sequence>
<keyword evidence="2" id="KW-0808">Transferase</keyword>
<dbReference type="EMBL" id="JACHYB010000001">
    <property type="protein sequence ID" value="MBB3186064.1"/>
    <property type="molecule type" value="Genomic_DNA"/>
</dbReference>
<dbReference type="InterPro" id="IPR028098">
    <property type="entry name" value="Glyco_trans_4-like_N"/>
</dbReference>
<proteinExistence type="predicted"/>
<organism evidence="2 3">
    <name type="scientific">Microbacter margulisiae</name>
    <dbReference type="NCBI Taxonomy" id="1350067"/>
    <lineage>
        <taxon>Bacteria</taxon>
        <taxon>Pseudomonadati</taxon>
        <taxon>Bacteroidota</taxon>
        <taxon>Bacteroidia</taxon>
        <taxon>Bacteroidales</taxon>
        <taxon>Porphyromonadaceae</taxon>
        <taxon>Microbacter</taxon>
    </lineage>
</organism>
<keyword evidence="2" id="KW-0328">Glycosyltransferase</keyword>
<dbReference type="Gene3D" id="3.40.50.2000">
    <property type="entry name" value="Glycogen Phosphorylase B"/>
    <property type="match status" value="2"/>
</dbReference>
<dbReference type="SUPFAM" id="SSF53756">
    <property type="entry name" value="UDP-Glycosyltransferase/glycogen phosphorylase"/>
    <property type="match status" value="1"/>
</dbReference>
<reference evidence="2 3" key="1">
    <citation type="submission" date="2020-08" db="EMBL/GenBank/DDBJ databases">
        <title>Genomic Encyclopedia of Type Strains, Phase IV (KMG-IV): sequencing the most valuable type-strain genomes for metagenomic binning, comparative biology and taxonomic classification.</title>
        <authorList>
            <person name="Goeker M."/>
        </authorList>
    </citation>
    <scope>NUCLEOTIDE SEQUENCE [LARGE SCALE GENOMIC DNA]</scope>
    <source>
        <strain evidence="2 3">DSM 27471</strain>
    </source>
</reference>
<dbReference type="AlphaFoldDB" id="A0A7W5H0Y1"/>
<evidence type="ECO:0000313" key="2">
    <source>
        <dbReference type="EMBL" id="MBB3186064.1"/>
    </source>
</evidence>
<dbReference type="RefSeq" id="WP_183411994.1">
    <property type="nucleotide sequence ID" value="NZ_JACHYB010000001.1"/>
</dbReference>
<dbReference type="PANTHER" id="PTHR45947">
    <property type="entry name" value="SULFOQUINOVOSYL TRANSFERASE SQD2"/>
    <property type="match status" value="1"/>
</dbReference>
<dbReference type="GO" id="GO:0016757">
    <property type="term" value="F:glycosyltransferase activity"/>
    <property type="evidence" value="ECO:0007669"/>
    <property type="project" value="UniProtKB-KW"/>
</dbReference>
<protein>
    <submittedName>
        <fullName evidence="2">1,2-diacylglycerol-3-alpha-glucose alpha-1,2-galactosyltransferase</fullName>
        <ecNumber evidence="2">2.4.1.-</ecNumber>
    </submittedName>
</protein>
<comment type="caution">
    <text evidence="2">The sequence shown here is derived from an EMBL/GenBank/DDBJ whole genome shotgun (WGS) entry which is preliminary data.</text>
</comment>
<gene>
    <name evidence="2" type="ORF">FHX64_000227</name>
</gene>